<dbReference type="InterPro" id="IPR050833">
    <property type="entry name" value="Poly_Biosynth_Transport"/>
</dbReference>
<evidence type="ECO:0000256" key="1">
    <source>
        <dbReference type="ARBA" id="ARBA00004651"/>
    </source>
</evidence>
<evidence type="ECO:0000256" key="3">
    <source>
        <dbReference type="ARBA" id="ARBA00022475"/>
    </source>
</evidence>
<feature type="transmembrane region" description="Helical" evidence="7">
    <location>
        <begin position="431"/>
        <end position="448"/>
    </location>
</feature>
<proteinExistence type="inferred from homology"/>
<feature type="transmembrane region" description="Helical" evidence="7">
    <location>
        <begin position="366"/>
        <end position="384"/>
    </location>
</feature>
<keyword evidence="5 7" id="KW-1133">Transmembrane helix</keyword>
<reference evidence="8 9" key="1">
    <citation type="submission" date="2023-08" db="EMBL/GenBank/DDBJ databases">
        <title>The draft genome sequence of Paracraurococcus sp. LOR1-02.</title>
        <authorList>
            <person name="Kingkaew E."/>
            <person name="Tanasupawat S."/>
        </authorList>
    </citation>
    <scope>NUCLEOTIDE SEQUENCE [LARGE SCALE GENOMIC DNA]</scope>
    <source>
        <strain evidence="8 9">LOR1-02</strain>
    </source>
</reference>
<evidence type="ECO:0000256" key="6">
    <source>
        <dbReference type="ARBA" id="ARBA00023136"/>
    </source>
</evidence>
<sequence length="488" mass="49782">MQASGTTAGMAAEGRASRGLVSRTLWSALDFWLQQATALLVFIVVGNLVGPAAVGVLTVAQLGVTLAMTLLLDGFSDALIQRQRLEPAHFNTAFALLAGIGLASGLALWLLAPVAASVFGQPDLAWIMPLLAIGLPLLGMAVPCQALLQRQMRFGALAFRSLVAQGVGFATALALALDGHGVEALIAYMLVVRGLDTVLLMLLAGRLPGLDFSRQALADIVDFGKHRMGNQVLGFVVTQIDRVTAGLFLGAVTIGLFSLAERIANALTGGLSGVVERVGFSAFSARQSEPEALRQALRDVMFLANVLAMPAFVGLAAVSGDVVGALFSASWAGAAPVLALLALAGIPHATNYVLTAALNARGRPDLALRYSVVIMALRLVASLVAAPQGIVALAAANLAVTAASTGIVLAVVRHHLPGAAGLAARAALRPALAAGGMVLAIEGLALLLPPIAPALLLAGKVAIGAAAYAGLLLLLAPQALRRLARGSI</sequence>
<evidence type="ECO:0000313" key="9">
    <source>
        <dbReference type="Proteomes" id="UP001243009"/>
    </source>
</evidence>
<feature type="transmembrane region" description="Helical" evidence="7">
    <location>
        <begin position="390"/>
        <end position="411"/>
    </location>
</feature>
<dbReference type="EMBL" id="JAUTWS010000013">
    <property type="protein sequence ID" value="MDO9709710.1"/>
    <property type="molecule type" value="Genomic_DNA"/>
</dbReference>
<feature type="transmembrane region" description="Helical" evidence="7">
    <location>
        <begin position="154"/>
        <end position="173"/>
    </location>
</feature>
<gene>
    <name evidence="8" type="ORF">Q7A36_15265</name>
</gene>
<feature type="transmembrane region" description="Helical" evidence="7">
    <location>
        <begin position="93"/>
        <end position="112"/>
    </location>
</feature>
<comment type="subcellular location">
    <subcellularLocation>
        <location evidence="1">Cell membrane</location>
        <topology evidence="1">Multi-pass membrane protein</topology>
    </subcellularLocation>
</comment>
<protein>
    <submittedName>
        <fullName evidence="8">Oligosaccharide flippase family protein</fullName>
    </submittedName>
</protein>
<comment type="similarity">
    <text evidence="2">Belongs to the polysaccharide synthase family.</text>
</comment>
<evidence type="ECO:0000256" key="5">
    <source>
        <dbReference type="ARBA" id="ARBA00022989"/>
    </source>
</evidence>
<feature type="transmembrane region" description="Helical" evidence="7">
    <location>
        <begin position="454"/>
        <end position="475"/>
    </location>
</feature>
<evidence type="ECO:0000256" key="4">
    <source>
        <dbReference type="ARBA" id="ARBA00022692"/>
    </source>
</evidence>
<feature type="transmembrane region" description="Helical" evidence="7">
    <location>
        <begin position="331"/>
        <end position="354"/>
    </location>
</feature>
<feature type="transmembrane region" description="Helical" evidence="7">
    <location>
        <begin position="124"/>
        <end position="142"/>
    </location>
</feature>
<keyword evidence="4 7" id="KW-0812">Transmembrane</keyword>
<evidence type="ECO:0000313" key="8">
    <source>
        <dbReference type="EMBL" id="MDO9709710.1"/>
    </source>
</evidence>
<evidence type="ECO:0000256" key="7">
    <source>
        <dbReference type="SAM" id="Phobius"/>
    </source>
</evidence>
<feature type="transmembrane region" description="Helical" evidence="7">
    <location>
        <begin position="185"/>
        <end position="204"/>
    </location>
</feature>
<accession>A0ABT9E118</accession>
<keyword evidence="6 7" id="KW-0472">Membrane</keyword>
<dbReference type="Pfam" id="PF13440">
    <property type="entry name" value="Polysacc_synt_3"/>
    <property type="match status" value="1"/>
</dbReference>
<evidence type="ECO:0000256" key="2">
    <source>
        <dbReference type="ARBA" id="ARBA00007430"/>
    </source>
</evidence>
<name>A0ABT9E118_9PROT</name>
<feature type="transmembrane region" description="Helical" evidence="7">
    <location>
        <begin position="300"/>
        <end position="319"/>
    </location>
</feature>
<keyword evidence="3" id="KW-1003">Cell membrane</keyword>
<keyword evidence="9" id="KW-1185">Reference proteome</keyword>
<organism evidence="8 9">
    <name type="scientific">Paracraurococcus lichenis</name>
    <dbReference type="NCBI Taxonomy" id="3064888"/>
    <lineage>
        <taxon>Bacteria</taxon>
        <taxon>Pseudomonadati</taxon>
        <taxon>Pseudomonadota</taxon>
        <taxon>Alphaproteobacteria</taxon>
        <taxon>Acetobacterales</taxon>
        <taxon>Roseomonadaceae</taxon>
        <taxon>Paracraurococcus</taxon>
    </lineage>
</organism>
<dbReference type="PANTHER" id="PTHR30250">
    <property type="entry name" value="PST FAMILY PREDICTED COLANIC ACID TRANSPORTER"/>
    <property type="match status" value="1"/>
</dbReference>
<dbReference type="PANTHER" id="PTHR30250:SF10">
    <property type="entry name" value="LIPOPOLYSACCHARIDE BIOSYNTHESIS PROTEIN WZXC"/>
    <property type="match status" value="1"/>
</dbReference>
<comment type="caution">
    <text evidence="8">The sequence shown here is derived from an EMBL/GenBank/DDBJ whole genome shotgun (WGS) entry which is preliminary data.</text>
</comment>
<dbReference type="RefSeq" id="WP_305104577.1">
    <property type="nucleotide sequence ID" value="NZ_JAUTWS010000013.1"/>
</dbReference>
<dbReference type="Proteomes" id="UP001243009">
    <property type="component" value="Unassembled WGS sequence"/>
</dbReference>